<dbReference type="OrthoDB" id="9798604at2"/>
<dbReference type="HOGENOM" id="CLU_388162_0_0_5"/>
<dbReference type="Pfam" id="PF05199">
    <property type="entry name" value="GMC_oxred_C"/>
    <property type="match status" value="1"/>
</dbReference>
<dbReference type="KEGG" id="cak:Caul_2937"/>
<sequence length="711" mass="77301">MARVIGGGARWMYWRANRKFMERFSEAVVGYRPGGGGPDGVRIMDSVFAYLATMPPNAFQQVTMALVMCPLNVPERLPRGDLARLFVKIWIVISSHFGRIGFSRLTADQAGQRLNVLFGRLTGQMPEQQDDLVKTGVILGQLKSLITAAYFELDEIWKQIGYSPSPLPPRAWPPPSGPVEGGVKRSPVGEFLHANVSTLAQVARKPAGRKTYCVIGSGAGGAIAAMTLAETDPEARILLLESGPLVTNEGFPDKLLKASAELYMNNGVTLTKDMMYSFRQGRCVGGSTTLNNSVAFKPVGVWWDQNIVERWKACGADLNWRELSNCYDELKDFLNIHPLEERVITPMAHTMAEGFRGIGHEAVIVPSNTRDCIGCGRCNAGCSFDAKQSMLITAIPELLRRGGRLVPDAKVKNINYVPDGDGFRVTGLEVKGPDGKMITVEADRVILAAGAYASSKLLWKSGFIGLDPGVRTVGKRFVGNMGTPLVGKFPTPQGGWSGQQVGFVVELPAERVVIETAFAPPAVLGLLSSQWGSAFQGLVKAFDHVAIAVPVLAGETYGEIQRGALPTLSWAFDYRLGGFVIDYHMGEEDWIRIVRGLKLTARAMFQAGAEEVFTTRFDGRTIRSPDEIDGHFDGMGPIDCLRVESAHMHGGNVIHHDPARGVVDADCKVHGFRNLWITDGSVIPAAITLNLQYTIMAVARYAAKRIAVAVA</sequence>
<dbReference type="PROSITE" id="PS51379">
    <property type="entry name" value="4FE4S_FER_2"/>
    <property type="match status" value="1"/>
</dbReference>
<comment type="similarity">
    <text evidence="1">Belongs to the GMC oxidoreductase family.</text>
</comment>
<evidence type="ECO:0000256" key="2">
    <source>
        <dbReference type="ARBA" id="ARBA00022630"/>
    </source>
</evidence>
<evidence type="ECO:0000259" key="5">
    <source>
        <dbReference type="PROSITE" id="PS51379"/>
    </source>
</evidence>
<dbReference type="SUPFAM" id="SSF51905">
    <property type="entry name" value="FAD/NAD(P)-binding domain"/>
    <property type="match status" value="1"/>
</dbReference>
<dbReference type="AlphaFoldDB" id="B0SZZ1"/>
<reference evidence="6" key="1">
    <citation type="submission" date="2008-01" db="EMBL/GenBank/DDBJ databases">
        <title>Complete sequence of chromosome of Caulobacter sp. K31.</title>
        <authorList>
            <consortium name="US DOE Joint Genome Institute"/>
            <person name="Copeland A."/>
            <person name="Lucas S."/>
            <person name="Lapidus A."/>
            <person name="Barry K."/>
            <person name="Glavina del Rio T."/>
            <person name="Dalin E."/>
            <person name="Tice H."/>
            <person name="Pitluck S."/>
            <person name="Bruce D."/>
            <person name="Goodwin L."/>
            <person name="Thompson L.S."/>
            <person name="Brettin T."/>
            <person name="Detter J.C."/>
            <person name="Han C."/>
            <person name="Schmutz J."/>
            <person name="Larimer F."/>
            <person name="Land M."/>
            <person name="Hauser L."/>
            <person name="Kyrpides N."/>
            <person name="Kim E."/>
            <person name="Stephens C."/>
            <person name="Richardson P."/>
        </authorList>
    </citation>
    <scope>NUCLEOTIDE SEQUENCE [LARGE SCALE GENOMIC DNA]</scope>
    <source>
        <strain evidence="6">K31</strain>
    </source>
</reference>
<evidence type="ECO:0000256" key="3">
    <source>
        <dbReference type="ARBA" id="ARBA00022827"/>
    </source>
</evidence>
<dbReference type="InterPro" id="IPR000172">
    <property type="entry name" value="GMC_OxRdtase_N"/>
</dbReference>
<dbReference type="STRING" id="366602.Caul_2937"/>
<dbReference type="Gene3D" id="3.50.50.60">
    <property type="entry name" value="FAD/NAD(P)-binding domain"/>
    <property type="match status" value="2"/>
</dbReference>
<dbReference type="PANTHER" id="PTHR46056:SF12">
    <property type="entry name" value="LONG-CHAIN-ALCOHOL OXIDASE"/>
    <property type="match status" value="1"/>
</dbReference>
<keyword evidence="4" id="KW-0560">Oxidoreductase</keyword>
<dbReference type="InterPro" id="IPR007867">
    <property type="entry name" value="GMC_OxRtase_C"/>
</dbReference>
<name>B0SZZ1_CAUSK</name>
<evidence type="ECO:0000256" key="1">
    <source>
        <dbReference type="ARBA" id="ARBA00010790"/>
    </source>
</evidence>
<dbReference type="InterPro" id="IPR036188">
    <property type="entry name" value="FAD/NAD-bd_sf"/>
</dbReference>
<accession>B0SZZ1</accession>
<dbReference type="eggNOG" id="COG2303">
    <property type="taxonomic scope" value="Bacteria"/>
</dbReference>
<dbReference type="EMBL" id="CP000927">
    <property type="protein sequence ID" value="ABZ72064.1"/>
    <property type="molecule type" value="Genomic_DNA"/>
</dbReference>
<proteinExistence type="inferred from homology"/>
<feature type="domain" description="4Fe-4S ferredoxin-type" evidence="5">
    <location>
        <begin position="363"/>
        <end position="392"/>
    </location>
</feature>
<evidence type="ECO:0000256" key="4">
    <source>
        <dbReference type="ARBA" id="ARBA00023002"/>
    </source>
</evidence>
<dbReference type="PANTHER" id="PTHR46056">
    <property type="entry name" value="LONG-CHAIN-ALCOHOL OXIDASE"/>
    <property type="match status" value="1"/>
</dbReference>
<dbReference type="GO" id="GO:0016614">
    <property type="term" value="F:oxidoreductase activity, acting on CH-OH group of donors"/>
    <property type="evidence" value="ECO:0007669"/>
    <property type="project" value="InterPro"/>
</dbReference>
<evidence type="ECO:0000313" key="6">
    <source>
        <dbReference type="EMBL" id="ABZ72064.1"/>
    </source>
</evidence>
<protein>
    <submittedName>
        <fullName evidence="6">Glucose-methanol-choline oxidoreductase</fullName>
    </submittedName>
</protein>
<dbReference type="Pfam" id="PF00732">
    <property type="entry name" value="GMC_oxred_N"/>
    <property type="match status" value="1"/>
</dbReference>
<gene>
    <name evidence="6" type="ordered locus">Caul_2937</name>
</gene>
<dbReference type="InterPro" id="IPR017896">
    <property type="entry name" value="4Fe4S_Fe-S-bd"/>
</dbReference>
<keyword evidence="3" id="KW-0274">FAD</keyword>
<keyword evidence="2" id="KW-0285">Flavoprotein</keyword>
<organism evidence="6">
    <name type="scientific">Caulobacter sp. (strain K31)</name>
    <dbReference type="NCBI Taxonomy" id="366602"/>
    <lineage>
        <taxon>Bacteria</taxon>
        <taxon>Pseudomonadati</taxon>
        <taxon>Pseudomonadota</taxon>
        <taxon>Alphaproteobacteria</taxon>
        <taxon>Caulobacterales</taxon>
        <taxon>Caulobacteraceae</taxon>
        <taxon>Caulobacter</taxon>
    </lineage>
</organism>
<dbReference type="GO" id="GO:0050660">
    <property type="term" value="F:flavin adenine dinucleotide binding"/>
    <property type="evidence" value="ECO:0007669"/>
    <property type="project" value="InterPro"/>
</dbReference>